<dbReference type="PRINTS" id="PR00792">
    <property type="entry name" value="PEPSIN"/>
</dbReference>
<dbReference type="GO" id="GO:0006508">
    <property type="term" value="P:proteolysis"/>
    <property type="evidence" value="ECO:0007669"/>
    <property type="project" value="UniProtKB-KW"/>
</dbReference>
<keyword evidence="6" id="KW-0378">Hydrolase</keyword>
<keyword evidence="9" id="KW-0449">Lipoprotein</keyword>
<feature type="signal peptide" evidence="13">
    <location>
        <begin position="1"/>
        <end position="19"/>
    </location>
</feature>
<keyword evidence="11" id="KW-1015">Disulfide bond</keyword>
<dbReference type="Gene3D" id="2.40.70.10">
    <property type="entry name" value="Acid Proteases"/>
    <property type="match status" value="2"/>
</dbReference>
<evidence type="ECO:0000256" key="11">
    <source>
        <dbReference type="PIRSR" id="PIRSR601461-2"/>
    </source>
</evidence>
<keyword evidence="16" id="KW-1185">Reference proteome</keyword>
<evidence type="ECO:0000256" key="6">
    <source>
        <dbReference type="ARBA" id="ARBA00022801"/>
    </source>
</evidence>
<feature type="disulfide bond" evidence="11">
    <location>
        <begin position="168"/>
        <end position="173"/>
    </location>
</feature>
<dbReference type="AlphaFoldDB" id="A0AAE0HYQ4"/>
<comment type="subcellular location">
    <subcellularLocation>
        <location evidence="1">Cell membrane</location>
    </subcellularLocation>
</comment>
<evidence type="ECO:0000256" key="12">
    <source>
        <dbReference type="SAM" id="MobiDB-lite"/>
    </source>
</evidence>
<dbReference type="PROSITE" id="PS51767">
    <property type="entry name" value="PEPTIDASE_A1"/>
    <property type="match status" value="1"/>
</dbReference>
<evidence type="ECO:0000313" key="16">
    <source>
        <dbReference type="Proteomes" id="UP001283341"/>
    </source>
</evidence>
<dbReference type="PANTHER" id="PTHR47966">
    <property type="entry name" value="BETA-SITE APP-CLEAVING ENZYME, ISOFORM A-RELATED"/>
    <property type="match status" value="1"/>
</dbReference>
<evidence type="ECO:0000256" key="5">
    <source>
        <dbReference type="ARBA" id="ARBA00022750"/>
    </source>
</evidence>
<evidence type="ECO:0000256" key="7">
    <source>
        <dbReference type="ARBA" id="ARBA00023136"/>
    </source>
</evidence>
<sequence>MVGIERLLQLTLWVAAVQAFFPWFPDDCAETGECKGPGSSKRGVDGQTLDEDIAGFIGFEVVHKGPVPDEDASARAARAARTARRLAAKYAPLRASRTSQIEPGLRARANEYSVIEPAVPTSSSTAGIYQDGTDFSYFIKALYGSSAKPAYMLLDSGAGTSWVMGSDCTSAACEMHNTFGGAKDSTSFTLTDKTFDISYGSGSVSGVVGNDIVQLAGMKANMSFGIASTTSQDFVHFPFDGILGLSMSKGGTDNFMAVLKSDKILASNLFAITISRSTEVTNTGAITFGSIDPARFTGDISYTNVASSAGGDWAVPMDDMGFDGKGIGIKGRLAYIDTGTSFVFGPPSDVAAIHKLIPGASSKDGVTYEVPCDINKPITISFSGVSYAVSPKDWVSGSGDKCTSNFYGHEVVKGSWLLGDVFLKNVYSVFDADAVRIGFANKPVAQEVTETTTTTSSTTTTASDGKGTTVSNPTITSSPAGPSPVPPAVGFSGQGTESTAGGTAVAETGASASATPASPGEQLEKNKYVSILCIVAVIAMVA</sequence>
<reference evidence="15" key="2">
    <citation type="submission" date="2023-06" db="EMBL/GenBank/DDBJ databases">
        <authorList>
            <consortium name="Lawrence Berkeley National Laboratory"/>
            <person name="Haridas S."/>
            <person name="Hensen N."/>
            <person name="Bonometti L."/>
            <person name="Westerberg I."/>
            <person name="Brannstrom I.O."/>
            <person name="Guillou S."/>
            <person name="Cros-Aarteil S."/>
            <person name="Calhoun S."/>
            <person name="Kuo A."/>
            <person name="Mondo S."/>
            <person name="Pangilinan J."/>
            <person name="Riley R."/>
            <person name="Labutti K."/>
            <person name="Andreopoulos B."/>
            <person name="Lipzen A."/>
            <person name="Chen C."/>
            <person name="Yanf M."/>
            <person name="Daum C."/>
            <person name="Ng V."/>
            <person name="Clum A."/>
            <person name="Steindorff A."/>
            <person name="Ohm R."/>
            <person name="Martin F."/>
            <person name="Silar P."/>
            <person name="Natvig D."/>
            <person name="Lalanne C."/>
            <person name="Gautier V."/>
            <person name="Ament-Velasquez S.L."/>
            <person name="Kruys A."/>
            <person name="Hutchinson M.I."/>
            <person name="Powell A.J."/>
            <person name="Barry K."/>
            <person name="Miller A.N."/>
            <person name="Grigoriev I.V."/>
            <person name="Debuchy R."/>
            <person name="Gladieux P."/>
            <person name="Thoren M.H."/>
            <person name="Johannesson H."/>
        </authorList>
    </citation>
    <scope>NUCLEOTIDE SEQUENCE</scope>
    <source>
        <strain evidence="15">CBS 118394</strain>
    </source>
</reference>
<keyword evidence="3" id="KW-1003">Cell membrane</keyword>
<dbReference type="EMBL" id="JAUEDM010000006">
    <property type="protein sequence ID" value="KAK3315330.1"/>
    <property type="molecule type" value="Genomic_DNA"/>
</dbReference>
<dbReference type="CDD" id="cd05471">
    <property type="entry name" value="pepsin_like"/>
    <property type="match status" value="1"/>
</dbReference>
<dbReference type="GO" id="GO:0004190">
    <property type="term" value="F:aspartic-type endopeptidase activity"/>
    <property type="evidence" value="ECO:0007669"/>
    <property type="project" value="UniProtKB-KW"/>
</dbReference>
<feature type="active site" evidence="10">
    <location>
        <position position="155"/>
    </location>
</feature>
<feature type="region of interest" description="Disordered" evidence="12">
    <location>
        <begin position="447"/>
        <end position="520"/>
    </location>
</feature>
<comment type="caution">
    <text evidence="15">The sequence shown here is derived from an EMBL/GenBank/DDBJ whole genome shotgun (WGS) entry which is preliminary data.</text>
</comment>
<reference evidence="15" key="1">
    <citation type="journal article" date="2023" name="Mol. Phylogenet. Evol.">
        <title>Genome-scale phylogeny and comparative genomics of the fungal order Sordariales.</title>
        <authorList>
            <person name="Hensen N."/>
            <person name="Bonometti L."/>
            <person name="Westerberg I."/>
            <person name="Brannstrom I.O."/>
            <person name="Guillou S."/>
            <person name="Cros-Aarteil S."/>
            <person name="Calhoun S."/>
            <person name="Haridas S."/>
            <person name="Kuo A."/>
            <person name="Mondo S."/>
            <person name="Pangilinan J."/>
            <person name="Riley R."/>
            <person name="LaButti K."/>
            <person name="Andreopoulos B."/>
            <person name="Lipzen A."/>
            <person name="Chen C."/>
            <person name="Yan M."/>
            <person name="Daum C."/>
            <person name="Ng V."/>
            <person name="Clum A."/>
            <person name="Steindorff A."/>
            <person name="Ohm R.A."/>
            <person name="Martin F."/>
            <person name="Silar P."/>
            <person name="Natvig D.O."/>
            <person name="Lalanne C."/>
            <person name="Gautier V."/>
            <person name="Ament-Velasquez S.L."/>
            <person name="Kruys A."/>
            <person name="Hutchinson M.I."/>
            <person name="Powell A.J."/>
            <person name="Barry K."/>
            <person name="Miller A.N."/>
            <person name="Grigoriev I.V."/>
            <person name="Debuchy R."/>
            <person name="Gladieux P."/>
            <person name="Hiltunen Thoren M."/>
            <person name="Johannesson H."/>
        </authorList>
    </citation>
    <scope>NUCLEOTIDE SEQUENCE</scope>
    <source>
        <strain evidence="15">CBS 118394</strain>
    </source>
</reference>
<dbReference type="FunFam" id="2.40.70.10:FF:000060">
    <property type="entry name" value="Aspartic-type endopeptidase ctsD"/>
    <property type="match status" value="1"/>
</dbReference>
<gene>
    <name evidence="15" type="ORF">B0H66DRAFT_341987</name>
</gene>
<feature type="disulfide bond" evidence="11">
    <location>
        <begin position="372"/>
        <end position="402"/>
    </location>
</feature>
<protein>
    <submittedName>
        <fullName evidence="15">Aspartic peptidase domain-containing protein</fullName>
    </submittedName>
</protein>
<evidence type="ECO:0000256" key="9">
    <source>
        <dbReference type="ARBA" id="ARBA00023288"/>
    </source>
</evidence>
<keyword evidence="8" id="KW-0325">Glycoprotein</keyword>
<evidence type="ECO:0000259" key="14">
    <source>
        <dbReference type="PROSITE" id="PS51767"/>
    </source>
</evidence>
<evidence type="ECO:0000256" key="8">
    <source>
        <dbReference type="ARBA" id="ARBA00023180"/>
    </source>
</evidence>
<dbReference type="PANTHER" id="PTHR47966:SF75">
    <property type="entry name" value="ENDOPEPTIDASE (CTSD), PUTATIVE (AFU_ORTHOLOGUE AFUA_4G07040)-RELATED"/>
    <property type="match status" value="1"/>
</dbReference>
<feature type="compositionally biased region" description="Low complexity" evidence="12">
    <location>
        <begin position="449"/>
        <end position="469"/>
    </location>
</feature>
<keyword evidence="4" id="KW-0645">Protease</keyword>
<feature type="compositionally biased region" description="Low complexity" evidence="12">
    <location>
        <begin position="495"/>
        <end position="520"/>
    </location>
</feature>
<accession>A0AAE0HYQ4</accession>
<dbReference type="InterPro" id="IPR034164">
    <property type="entry name" value="Pepsin-like_dom"/>
</dbReference>
<evidence type="ECO:0000313" key="15">
    <source>
        <dbReference type="EMBL" id="KAK3315330.1"/>
    </source>
</evidence>
<keyword evidence="5" id="KW-0064">Aspartyl protease</keyword>
<evidence type="ECO:0000256" key="13">
    <source>
        <dbReference type="SAM" id="SignalP"/>
    </source>
</evidence>
<organism evidence="15 16">
    <name type="scientific">Apodospora peruviana</name>
    <dbReference type="NCBI Taxonomy" id="516989"/>
    <lineage>
        <taxon>Eukaryota</taxon>
        <taxon>Fungi</taxon>
        <taxon>Dikarya</taxon>
        <taxon>Ascomycota</taxon>
        <taxon>Pezizomycotina</taxon>
        <taxon>Sordariomycetes</taxon>
        <taxon>Sordariomycetidae</taxon>
        <taxon>Sordariales</taxon>
        <taxon>Lasiosphaeriaceae</taxon>
        <taxon>Apodospora</taxon>
    </lineage>
</organism>
<evidence type="ECO:0000256" key="3">
    <source>
        <dbReference type="ARBA" id="ARBA00022475"/>
    </source>
</evidence>
<dbReference type="SUPFAM" id="SSF50630">
    <property type="entry name" value="Acid proteases"/>
    <property type="match status" value="1"/>
</dbReference>
<dbReference type="InterPro" id="IPR001461">
    <property type="entry name" value="Aspartic_peptidase_A1"/>
</dbReference>
<proteinExistence type="inferred from homology"/>
<evidence type="ECO:0000256" key="10">
    <source>
        <dbReference type="PIRSR" id="PIRSR601461-1"/>
    </source>
</evidence>
<evidence type="ECO:0000256" key="4">
    <source>
        <dbReference type="ARBA" id="ARBA00022670"/>
    </source>
</evidence>
<evidence type="ECO:0000256" key="1">
    <source>
        <dbReference type="ARBA" id="ARBA00004236"/>
    </source>
</evidence>
<comment type="similarity">
    <text evidence="2">Belongs to the peptidase A1 family.</text>
</comment>
<keyword evidence="13" id="KW-0732">Signal</keyword>
<evidence type="ECO:0000256" key="2">
    <source>
        <dbReference type="ARBA" id="ARBA00007447"/>
    </source>
</evidence>
<dbReference type="InterPro" id="IPR021109">
    <property type="entry name" value="Peptidase_aspartic_dom_sf"/>
</dbReference>
<dbReference type="Proteomes" id="UP001283341">
    <property type="component" value="Unassembled WGS sequence"/>
</dbReference>
<dbReference type="GO" id="GO:0005886">
    <property type="term" value="C:plasma membrane"/>
    <property type="evidence" value="ECO:0007669"/>
    <property type="project" value="UniProtKB-SubCell"/>
</dbReference>
<feature type="chain" id="PRO_5042200434" evidence="13">
    <location>
        <begin position="20"/>
        <end position="542"/>
    </location>
</feature>
<name>A0AAE0HYQ4_9PEZI</name>
<dbReference type="InterPro" id="IPR033121">
    <property type="entry name" value="PEPTIDASE_A1"/>
</dbReference>
<keyword evidence="7" id="KW-0472">Membrane</keyword>
<feature type="active site" evidence="10">
    <location>
        <position position="337"/>
    </location>
</feature>
<feature type="domain" description="Peptidase A1" evidence="14">
    <location>
        <begin position="137"/>
        <end position="440"/>
    </location>
</feature>
<dbReference type="Pfam" id="PF00026">
    <property type="entry name" value="Asp"/>
    <property type="match status" value="1"/>
</dbReference>